<accession>A0A915HTZ6</accession>
<evidence type="ECO:0000313" key="2">
    <source>
        <dbReference type="WBParaSite" id="nRc.2.0.1.t05011-RA"/>
    </source>
</evidence>
<keyword evidence="1" id="KW-1185">Reference proteome</keyword>
<sequence length="148" mass="16376">MDILFSVVADCNIICRCSKFSSFSSEIFVNISFLDDVRGFLFTNVIKPSSLTSIMLSTFTFFTNIAQRHISHLEITFSKTLEQLSLPLTEAAATTIPPSGPTEASNRVSGTQLFSSTSSLSLPANACLLHLHFNRITLMYKDRTVVEN</sequence>
<protein>
    <submittedName>
        <fullName evidence="2">Uncharacterized protein</fullName>
    </submittedName>
</protein>
<reference evidence="2" key="1">
    <citation type="submission" date="2022-11" db="UniProtKB">
        <authorList>
            <consortium name="WormBaseParasite"/>
        </authorList>
    </citation>
    <scope>IDENTIFICATION</scope>
</reference>
<organism evidence="1 2">
    <name type="scientific">Romanomermis culicivorax</name>
    <name type="common">Nematode worm</name>
    <dbReference type="NCBI Taxonomy" id="13658"/>
    <lineage>
        <taxon>Eukaryota</taxon>
        <taxon>Metazoa</taxon>
        <taxon>Ecdysozoa</taxon>
        <taxon>Nematoda</taxon>
        <taxon>Enoplea</taxon>
        <taxon>Dorylaimia</taxon>
        <taxon>Mermithida</taxon>
        <taxon>Mermithoidea</taxon>
        <taxon>Mermithidae</taxon>
        <taxon>Romanomermis</taxon>
    </lineage>
</organism>
<name>A0A915HTZ6_ROMCU</name>
<dbReference type="AlphaFoldDB" id="A0A915HTZ6"/>
<dbReference type="Proteomes" id="UP000887565">
    <property type="component" value="Unplaced"/>
</dbReference>
<dbReference type="WBParaSite" id="nRc.2.0.1.t05011-RA">
    <property type="protein sequence ID" value="nRc.2.0.1.t05011-RA"/>
    <property type="gene ID" value="nRc.2.0.1.g05011"/>
</dbReference>
<evidence type="ECO:0000313" key="1">
    <source>
        <dbReference type="Proteomes" id="UP000887565"/>
    </source>
</evidence>
<proteinExistence type="predicted"/>